<comment type="caution">
    <text evidence="1">The sequence shown here is derived from an EMBL/GenBank/DDBJ whole genome shotgun (WGS) entry which is preliminary data.</text>
</comment>
<dbReference type="PANTHER" id="PTHR40619">
    <property type="entry name" value="FUNGAL STAND N-TERMINAL GOODBYE DOMAIN-CONTAINING PROTEIN"/>
    <property type="match status" value="1"/>
</dbReference>
<dbReference type="PANTHER" id="PTHR40619:SF3">
    <property type="entry name" value="FUNGAL STAND N-TERMINAL GOODBYE DOMAIN-CONTAINING PROTEIN"/>
    <property type="match status" value="1"/>
</dbReference>
<dbReference type="Proteomes" id="UP000452235">
    <property type="component" value="Unassembled WGS sequence"/>
</dbReference>
<dbReference type="OrthoDB" id="5419927at2759"/>
<dbReference type="EMBL" id="BLJY01000008">
    <property type="protein sequence ID" value="GFF18357.1"/>
    <property type="molecule type" value="Genomic_DNA"/>
</dbReference>
<organism evidence="1 2">
    <name type="scientific">Aspergillus terreus</name>
    <dbReference type="NCBI Taxonomy" id="33178"/>
    <lineage>
        <taxon>Eukaryota</taxon>
        <taxon>Fungi</taxon>
        <taxon>Dikarya</taxon>
        <taxon>Ascomycota</taxon>
        <taxon>Pezizomycotina</taxon>
        <taxon>Eurotiomycetes</taxon>
        <taxon>Eurotiomycetidae</taxon>
        <taxon>Eurotiales</taxon>
        <taxon>Aspergillaceae</taxon>
        <taxon>Aspergillus</taxon>
        <taxon>Aspergillus subgen. Circumdati</taxon>
    </lineage>
</organism>
<proteinExistence type="predicted"/>
<gene>
    <name evidence="1" type="ORF">ATEIFO6365_0008030100</name>
</gene>
<reference evidence="1 2" key="1">
    <citation type="submission" date="2020-01" db="EMBL/GenBank/DDBJ databases">
        <title>Aspergillus terreus IFO 6365 whole genome shotgun sequence.</title>
        <authorList>
            <person name="Kanamasa S."/>
            <person name="Takahashi H."/>
        </authorList>
    </citation>
    <scope>NUCLEOTIDE SEQUENCE [LARGE SCALE GENOMIC DNA]</scope>
    <source>
        <strain evidence="1 2">IFO 6365</strain>
    </source>
</reference>
<dbReference type="VEuPathDB" id="FungiDB:ATEG_08914"/>
<accession>A0A5M3ZAQ3</accession>
<evidence type="ECO:0000313" key="1">
    <source>
        <dbReference type="EMBL" id="GFF18357.1"/>
    </source>
</evidence>
<evidence type="ECO:0000313" key="2">
    <source>
        <dbReference type="Proteomes" id="UP000452235"/>
    </source>
</evidence>
<keyword evidence="2" id="KW-1185">Reference proteome</keyword>
<sequence length="679" mass="76242">MPVIQSEIPPVGDSGQDIHFMLNEHERVQNSMGRLIGKYISDEEGLGIPTYLARFDHEAKRLVATEPEAAKSKRCSQTPTQQQIIVKEEERRFLQALRDYEKNAKPKYRTGLDIDGKHTLAEVWKMLDRAVEKYEDADKVGIWGRVRRAFRGLGQNGQAIQQWLGVVPSESDYLSVVCGGFKLILGAAERMKDIRDAALAGVHDIPVLLNGAQRVLGIYTNSQRLEGLSDALYAATLTSLGHILHYIGRNVIGKTFAAVFKQTSFQKGLKESLDDMQKCRDEFNEEVRICGIEMQGQMEKMMQAASSNTENIQADLLLMKRFMFVAHKEYVRVQELVHEEAVALRESMASMRAAQEKQQATMDRVVWMMMSNPLLNTEAVAMNQPLDGAHVPLLCFASLRSLEYSPGELRRIVLSRLDYDAKRMQTDVQENYEYGTTMPLNQQDRCVYVLNSVDLVSWIKFPTSRILVVNGNMHSTQFRSPLSFLSARLVYTLESLREGSPNGKDEIAAVHFFCGEHADRGDKMNTAAAIINNLLAQLLLSFKHIDLASLIKLGDFRSDNLDAVCKRFKCVLKLLPSTAVVFCVIDNLPFYLADENTSEDAQALLRWLIRLTHRLRKSQDISGGGCTFKLLLTAAVQYMDPETSALADDEVLNIPVTVPQTGGFTDMKWEMGVGAELSA</sequence>
<dbReference type="AlphaFoldDB" id="A0A5M3ZAQ3"/>
<protein>
    <submittedName>
        <fullName evidence="1">X-Pro dipeptidyl-peptidase protein</fullName>
    </submittedName>
</protein>
<name>A0A5M3ZAQ3_ASPTE</name>